<dbReference type="InterPro" id="IPR025610">
    <property type="entry name" value="MYC/MYB_N"/>
</dbReference>
<keyword evidence="5 6" id="KW-0539">Nucleus</keyword>
<dbReference type="FunFam" id="4.10.280.10:FF:000078">
    <property type="entry name" value="Transcription factor bHLH13"/>
    <property type="match status" value="1"/>
</dbReference>
<dbReference type="Pfam" id="PF00010">
    <property type="entry name" value="HLH"/>
    <property type="match status" value="1"/>
</dbReference>
<dbReference type="PANTHER" id="PTHR11514:SF47">
    <property type="entry name" value="TRANSCRIPTION FACTOR BHLH13"/>
    <property type="match status" value="1"/>
</dbReference>
<gene>
    <name evidence="9" type="ORF">HPP92_024617</name>
</gene>
<proteinExistence type="inferred from homology"/>
<dbReference type="Pfam" id="PF22754">
    <property type="entry name" value="bHLH-TF_ACT-like_plant"/>
    <property type="match status" value="1"/>
</dbReference>
<dbReference type="SUPFAM" id="SSF47459">
    <property type="entry name" value="HLH, helix-loop-helix DNA-binding domain"/>
    <property type="match status" value="1"/>
</dbReference>
<reference evidence="9 10" key="1">
    <citation type="journal article" date="2020" name="Nat. Food">
        <title>A phased Vanilla planifolia genome enables genetic improvement of flavour and production.</title>
        <authorList>
            <person name="Hasing T."/>
            <person name="Tang H."/>
            <person name="Brym M."/>
            <person name="Khazi F."/>
            <person name="Huang T."/>
            <person name="Chambers A.H."/>
        </authorList>
    </citation>
    <scope>NUCLEOTIDE SEQUENCE [LARGE SCALE GENOMIC DNA]</scope>
    <source>
        <tissue evidence="9">Leaf</tissue>
    </source>
</reference>
<evidence type="ECO:0000256" key="7">
    <source>
        <dbReference type="SAM" id="MobiDB-lite"/>
    </source>
</evidence>
<dbReference type="Gene3D" id="4.10.280.10">
    <property type="entry name" value="Helix-loop-helix DNA-binding domain"/>
    <property type="match status" value="1"/>
</dbReference>
<name>A0A835PMT9_VANPL</name>
<dbReference type="GO" id="GO:0005634">
    <property type="term" value="C:nucleus"/>
    <property type="evidence" value="ECO:0007669"/>
    <property type="project" value="UniProtKB-SubCell"/>
</dbReference>
<dbReference type="InterPro" id="IPR036638">
    <property type="entry name" value="HLH_DNA-bd_sf"/>
</dbReference>
<evidence type="ECO:0000313" key="9">
    <source>
        <dbReference type="EMBL" id="KAG0455325.1"/>
    </source>
</evidence>
<dbReference type="GO" id="GO:0003700">
    <property type="term" value="F:DNA-binding transcription factor activity"/>
    <property type="evidence" value="ECO:0007669"/>
    <property type="project" value="InterPro"/>
</dbReference>
<keyword evidence="10" id="KW-1185">Reference proteome</keyword>
<dbReference type="GO" id="GO:0046983">
    <property type="term" value="F:protein dimerization activity"/>
    <property type="evidence" value="ECO:0007669"/>
    <property type="project" value="InterPro"/>
</dbReference>
<dbReference type="CDD" id="cd11449">
    <property type="entry name" value="bHLH_AtAIB_like"/>
    <property type="match status" value="1"/>
</dbReference>
<evidence type="ECO:0000256" key="2">
    <source>
        <dbReference type="ARBA" id="ARBA00005510"/>
    </source>
</evidence>
<organism evidence="9 10">
    <name type="scientific">Vanilla planifolia</name>
    <name type="common">Vanilla</name>
    <dbReference type="NCBI Taxonomy" id="51239"/>
    <lineage>
        <taxon>Eukaryota</taxon>
        <taxon>Viridiplantae</taxon>
        <taxon>Streptophyta</taxon>
        <taxon>Embryophyta</taxon>
        <taxon>Tracheophyta</taxon>
        <taxon>Spermatophyta</taxon>
        <taxon>Magnoliopsida</taxon>
        <taxon>Liliopsida</taxon>
        <taxon>Asparagales</taxon>
        <taxon>Orchidaceae</taxon>
        <taxon>Vanilloideae</taxon>
        <taxon>Vanilleae</taxon>
        <taxon>Vanilla</taxon>
    </lineage>
</organism>
<evidence type="ECO:0000256" key="3">
    <source>
        <dbReference type="ARBA" id="ARBA00023015"/>
    </source>
</evidence>
<feature type="domain" description="BHLH" evidence="8">
    <location>
        <begin position="338"/>
        <end position="387"/>
    </location>
</feature>
<sequence length="484" mass="54305">MKKRESLDCVGGCRGANFWSSEDRAMAISVLGPHAFDYLLTNPISSDNLVAAVGTAANPQTKLIHLVEHPSGADWTFAIYWQITRSKSGDLVLCWGDGHLRELNARSTPAADLNDYFLKMKKLVLQKLHTLNGGSNDENCALRLDRVTDAEMFFRASKYFAFPHGQGAPGRVLQNNKHAWVSLLSPSLNYCVRSFLARAAGFQTIVLLPFESGVLELGSVNAIPENVQELVRIRSVFSKEGQHPKIFRKDLNINEIPLELNLMEKQNFLLNEQNYSREMTAVGSKAVQPLPKMLQFGGPLGTVDTENSDVEHSCKENPSIIDEQRPRKRGRKPANGREEPLNHVEAERQRREKLNQRFYALRAVVPNISKMDKASLLGDAIAYITDLQKKLREMDSEKKRMTDVEVQTCPEEVIVRVRCPLDTHPASRVSQAFKEMQLSVLDSRFSISNDTAVHTFVVKTHMGNEQAMKEKLLASISSEMSLST</sequence>
<evidence type="ECO:0000313" key="10">
    <source>
        <dbReference type="Proteomes" id="UP000636800"/>
    </source>
</evidence>
<dbReference type="InterPro" id="IPR011598">
    <property type="entry name" value="bHLH_dom"/>
</dbReference>
<comment type="caution">
    <text evidence="9">The sequence shown here is derived from an EMBL/GenBank/DDBJ whole genome shotgun (WGS) entry which is preliminary data.</text>
</comment>
<comment type="similarity">
    <text evidence="2">Belongs to the bHLH protein family.</text>
</comment>
<dbReference type="Pfam" id="PF14215">
    <property type="entry name" value="bHLH-MYC_N"/>
    <property type="match status" value="1"/>
</dbReference>
<feature type="region of interest" description="Disordered" evidence="7">
    <location>
        <begin position="306"/>
        <end position="343"/>
    </location>
</feature>
<evidence type="ECO:0000256" key="5">
    <source>
        <dbReference type="ARBA" id="ARBA00023242"/>
    </source>
</evidence>
<evidence type="ECO:0000256" key="6">
    <source>
        <dbReference type="RuleBase" id="RU369104"/>
    </source>
</evidence>
<dbReference type="PROSITE" id="PS50888">
    <property type="entry name" value="BHLH"/>
    <property type="match status" value="1"/>
</dbReference>
<dbReference type="EMBL" id="JADCNL010000013">
    <property type="protein sequence ID" value="KAG0455325.1"/>
    <property type="molecule type" value="Genomic_DNA"/>
</dbReference>
<dbReference type="InterPro" id="IPR054502">
    <property type="entry name" value="bHLH-TF_ACT-like_plant"/>
</dbReference>
<dbReference type="PANTHER" id="PTHR11514">
    <property type="entry name" value="MYC"/>
    <property type="match status" value="1"/>
</dbReference>
<comment type="subcellular location">
    <subcellularLocation>
        <location evidence="1 6">Nucleus</location>
    </subcellularLocation>
</comment>
<evidence type="ECO:0000259" key="8">
    <source>
        <dbReference type="PROSITE" id="PS50888"/>
    </source>
</evidence>
<keyword evidence="3 6" id="KW-0805">Transcription regulation</keyword>
<dbReference type="GO" id="GO:0000976">
    <property type="term" value="F:transcription cis-regulatory region binding"/>
    <property type="evidence" value="ECO:0007669"/>
    <property type="project" value="TreeGrafter"/>
</dbReference>
<dbReference type="OrthoDB" id="7537227at2759"/>
<evidence type="ECO:0000256" key="1">
    <source>
        <dbReference type="ARBA" id="ARBA00004123"/>
    </source>
</evidence>
<dbReference type="InterPro" id="IPR045084">
    <property type="entry name" value="AIB/MYC-like"/>
</dbReference>
<accession>A0A835PMT9</accession>
<dbReference type="SMART" id="SM00353">
    <property type="entry name" value="HLH"/>
    <property type="match status" value="1"/>
</dbReference>
<evidence type="ECO:0000256" key="4">
    <source>
        <dbReference type="ARBA" id="ARBA00023163"/>
    </source>
</evidence>
<dbReference type="Proteomes" id="UP000636800">
    <property type="component" value="Chromosome 13"/>
</dbReference>
<keyword evidence="4 6" id="KW-0804">Transcription</keyword>
<dbReference type="AlphaFoldDB" id="A0A835PMT9"/>
<protein>
    <recommendedName>
        <fullName evidence="6">Transcription factor</fullName>
        <shortName evidence="6">bHLH transcription factor</shortName>
    </recommendedName>
    <alternativeName>
        <fullName evidence="6">Basic helix-loop-helix protein</fullName>
    </alternativeName>
</protein>